<feature type="transmembrane region" description="Helical" evidence="1">
    <location>
        <begin position="88"/>
        <end position="110"/>
    </location>
</feature>
<reference evidence="3" key="1">
    <citation type="submission" date="2022-10" db="EMBL/GenBank/DDBJ databases">
        <title>Genome assembly of Pristionchus species.</title>
        <authorList>
            <person name="Yoshida K."/>
            <person name="Sommer R.J."/>
        </authorList>
    </citation>
    <scope>NUCLEOTIDE SEQUENCE [LARGE SCALE GENOMIC DNA]</scope>
    <source>
        <strain evidence="3">RS5460</strain>
    </source>
</reference>
<evidence type="ECO:0008006" key="4">
    <source>
        <dbReference type="Google" id="ProtNLM"/>
    </source>
</evidence>
<gene>
    <name evidence="2" type="ORF">PMAYCL1PPCAC_15254</name>
</gene>
<name>A0AAN5HXS3_9BILA</name>
<dbReference type="EMBL" id="BTRK01000004">
    <property type="protein sequence ID" value="GMR45059.1"/>
    <property type="molecule type" value="Genomic_DNA"/>
</dbReference>
<keyword evidence="3" id="KW-1185">Reference proteome</keyword>
<feature type="transmembrane region" description="Helical" evidence="1">
    <location>
        <begin position="50"/>
        <end position="68"/>
    </location>
</feature>
<evidence type="ECO:0000313" key="3">
    <source>
        <dbReference type="Proteomes" id="UP001328107"/>
    </source>
</evidence>
<organism evidence="2 3">
    <name type="scientific">Pristionchus mayeri</name>
    <dbReference type="NCBI Taxonomy" id="1317129"/>
    <lineage>
        <taxon>Eukaryota</taxon>
        <taxon>Metazoa</taxon>
        <taxon>Ecdysozoa</taxon>
        <taxon>Nematoda</taxon>
        <taxon>Chromadorea</taxon>
        <taxon>Rhabditida</taxon>
        <taxon>Rhabditina</taxon>
        <taxon>Diplogasteromorpha</taxon>
        <taxon>Diplogasteroidea</taxon>
        <taxon>Neodiplogasteridae</taxon>
        <taxon>Pristionchus</taxon>
    </lineage>
</organism>
<dbReference type="PANTHER" id="PTHR47521:SF7">
    <property type="entry name" value="SERPENTINE RECEPTOR CLASS EPSILON-6"/>
    <property type="match status" value="1"/>
</dbReference>
<evidence type="ECO:0000313" key="2">
    <source>
        <dbReference type="EMBL" id="GMR45059.1"/>
    </source>
</evidence>
<feature type="transmembrane region" description="Helical" evidence="1">
    <location>
        <begin position="7"/>
        <end position="30"/>
    </location>
</feature>
<protein>
    <recommendedName>
        <fullName evidence="4">G protein-coupled receptor</fullName>
    </recommendedName>
</protein>
<keyword evidence="1" id="KW-0472">Membrane</keyword>
<proteinExistence type="predicted"/>
<feature type="transmembrane region" description="Helical" evidence="1">
    <location>
        <begin position="210"/>
        <end position="233"/>
    </location>
</feature>
<keyword evidence="1" id="KW-1133">Transmembrane helix</keyword>
<comment type="caution">
    <text evidence="2">The sequence shown here is derived from an EMBL/GenBank/DDBJ whole genome shotgun (WGS) entry which is preliminary data.</text>
</comment>
<dbReference type="AlphaFoldDB" id="A0AAN5HXS3"/>
<accession>A0AAN5HXS3</accession>
<evidence type="ECO:0000256" key="1">
    <source>
        <dbReference type="SAM" id="Phobius"/>
    </source>
</evidence>
<dbReference type="PANTHER" id="PTHR47521">
    <property type="entry name" value="SERPENTINE RECEPTOR, CLASS E (EPSILON)-RELATED"/>
    <property type="match status" value="1"/>
</dbReference>
<sequence length="280" mass="31482">FSILPFRVVLIMNGLGLLALTTSQLSIAVYRLQFPGVWKAHDTVSNVPLFLHQLAYCSCTAAMLLTRIERTIIGLKPRLYADKRVSQWSIVVICVLAEALVALPCAMLMQDGPTINRHKLYSTSKMKQNTSLLLLALVDCLDVIVSLIICMKQNNRTARLLFISPKHSTIQAKEVKSLTRVLFPICCSSLVVRFTVIVLAYFAFGDDNLVDIFFTIIRFCCTIEAIVESILLLSRHHLVRRRVIQLLGLPMREVKVGIGRDPAAIADAYFDMFKQELEAK</sequence>
<feature type="transmembrane region" description="Helical" evidence="1">
    <location>
        <begin position="130"/>
        <end position="150"/>
    </location>
</feature>
<keyword evidence="1" id="KW-0812">Transmembrane</keyword>
<dbReference type="Proteomes" id="UP001328107">
    <property type="component" value="Unassembled WGS sequence"/>
</dbReference>
<feature type="transmembrane region" description="Helical" evidence="1">
    <location>
        <begin position="181"/>
        <end position="204"/>
    </location>
</feature>
<feature type="non-terminal residue" evidence="2">
    <location>
        <position position="280"/>
    </location>
</feature>
<dbReference type="InterPro" id="IPR052860">
    <property type="entry name" value="NRL-GPCR1"/>
</dbReference>
<feature type="non-terminal residue" evidence="2">
    <location>
        <position position="1"/>
    </location>
</feature>